<dbReference type="AlphaFoldDB" id="A9NZV7"/>
<accession>A9NZV7</accession>
<evidence type="ECO:0000313" key="1">
    <source>
        <dbReference type="EMBL" id="ABK26168.1"/>
    </source>
</evidence>
<protein>
    <submittedName>
        <fullName evidence="1">Uncharacterized protein</fullName>
    </submittedName>
</protein>
<reference evidence="1" key="1">
    <citation type="journal article" date="2008" name="BMC Genomics">
        <title>A conifer genomics resource of 200,000 spruce (Picea spp.) ESTs and 6,464 high-quality, sequence-finished full-length cDNAs for Sitka spruce (Picea sitchensis).</title>
        <authorList>
            <person name="Ralph S.G."/>
            <person name="Chun H.J."/>
            <person name="Kolosova N."/>
            <person name="Cooper D."/>
            <person name="Oddy C."/>
            <person name="Ritland C.E."/>
            <person name="Kirkpatrick R."/>
            <person name="Moore R."/>
            <person name="Barber S."/>
            <person name="Holt R.A."/>
            <person name="Jones S.J."/>
            <person name="Marra M.A."/>
            <person name="Douglas C.J."/>
            <person name="Ritland K."/>
            <person name="Bohlmann J."/>
        </authorList>
    </citation>
    <scope>NUCLEOTIDE SEQUENCE</scope>
    <source>
        <tissue evidence="1">Green portion of the leader tissue</tissue>
    </source>
</reference>
<sequence>MEGHLYTKVLPCKALQASFNSCSEGGCERRPVYIDERRWYSGMFQHVGSGF</sequence>
<dbReference type="EMBL" id="EF086912">
    <property type="protein sequence ID" value="ABK26168.1"/>
    <property type="molecule type" value="mRNA"/>
</dbReference>
<organism evidence="1">
    <name type="scientific">Picea sitchensis</name>
    <name type="common">Sitka spruce</name>
    <name type="synonym">Pinus sitchensis</name>
    <dbReference type="NCBI Taxonomy" id="3332"/>
    <lineage>
        <taxon>Eukaryota</taxon>
        <taxon>Viridiplantae</taxon>
        <taxon>Streptophyta</taxon>
        <taxon>Embryophyta</taxon>
        <taxon>Tracheophyta</taxon>
        <taxon>Spermatophyta</taxon>
        <taxon>Pinopsida</taxon>
        <taxon>Pinidae</taxon>
        <taxon>Conifers I</taxon>
        <taxon>Pinales</taxon>
        <taxon>Pinaceae</taxon>
        <taxon>Picea</taxon>
    </lineage>
</organism>
<proteinExistence type="evidence at transcript level"/>
<name>A9NZV7_PICSI</name>